<dbReference type="AlphaFoldDB" id="Q6RVE7"/>
<reference evidence="1" key="1">
    <citation type="submission" date="2003-11" db="EMBL/GenBank/DDBJ databases">
        <title>Cloning of a partial 5#- mRNA sequence from Syrian Golden Hamster adrenal gland similar to Mus Musculus 14, 17 days embryo head cDNA RIKEN full-lenght clone :322240J19 product.</title>
        <authorList>
            <person name="Matus M."/>
            <person name="Leff P."/>
            <person name="Calva J.C."/>
            <person name="Acevedo R."/>
            <person name="Martinez C."/>
            <person name="Gonzaga R."/>
            <person name="Medina R."/>
            <person name="Cervantes R."/>
            <person name="Retana I."/>
            <person name="Arias A."/>
            <person name="Molina S.I."/>
            <person name="Zavala E.O."/>
            <person name="Salazar A."/>
            <person name="Perez A."/>
            <person name="Lenin P."/>
            <person name="Arreola R."/>
            <person name="Alagon A."/>
            <person name="Heinze G."/>
            <person name="Anton B."/>
        </authorList>
    </citation>
    <scope>NUCLEOTIDE SEQUENCE</scope>
    <source>
        <tissue evidence="1">Adrenal gland</tissue>
    </source>
</reference>
<dbReference type="EMBL" id="AY489063">
    <property type="protein sequence ID" value="AAR37050.1"/>
    <property type="molecule type" value="mRNA"/>
</dbReference>
<accession>Q6RVE7</accession>
<protein>
    <submittedName>
        <fullName evidence="1">Hypothetical polypeptide 30A</fullName>
    </submittedName>
</protein>
<organism evidence="1">
    <name type="scientific">Mesocricetus auratus</name>
    <name type="common">Golden hamster</name>
    <dbReference type="NCBI Taxonomy" id="10036"/>
    <lineage>
        <taxon>Eukaryota</taxon>
        <taxon>Metazoa</taxon>
        <taxon>Chordata</taxon>
        <taxon>Craniata</taxon>
        <taxon>Vertebrata</taxon>
        <taxon>Euteleostomi</taxon>
        <taxon>Mammalia</taxon>
        <taxon>Eutheria</taxon>
        <taxon>Euarchontoglires</taxon>
        <taxon>Glires</taxon>
        <taxon>Rodentia</taxon>
        <taxon>Myomorpha</taxon>
        <taxon>Muroidea</taxon>
        <taxon>Cricetidae</taxon>
        <taxon>Cricetinae</taxon>
        <taxon>Mesocricetus</taxon>
    </lineage>
</organism>
<evidence type="ECO:0000313" key="1">
    <source>
        <dbReference type="EMBL" id="AAR37050.1"/>
    </source>
</evidence>
<proteinExistence type="evidence at transcript level"/>
<sequence>MLQRETCPIGLTASKVAIYTNLLTW</sequence>
<name>Q6RVE7_MESAU</name>